<dbReference type="PANTHER" id="PTHR43053">
    <property type="entry name" value="GLYCOSIDASE FAMILY 31"/>
    <property type="match status" value="1"/>
</dbReference>
<dbReference type="InterPro" id="IPR038417">
    <property type="entry name" value="Alpga-gal_N_sf"/>
</dbReference>
<sequence length="706" mass="76901">MIDVTWGSSDFPLRLIAAESGPVMLSIASGVDAAEPLRSQHRGRPALVEVLAVGEGRGLNNTRAVRTAVGDRMRYRAHRIEGTASGERLTIEQRDDVTGLVAETTIERFAGVDAYRATTIVRNEGERAVVLQQVTSATLIGLTGRLGPVDDLDLWTARSEWCAESRWAPTALSGPAGLADINTGIHGHFARGRVALAGHSTWSSGEYLPTAGIENRADGSALVWQIENSGPWQWELDTLFDPDEALALALLGPTDIDHAWTTRVEPGEAFSTVPVSFALSRAGLSGAVGQLTTHRRASHLYADATRVRPLVFNDYMNALMGDPTTEKLLPLIDAAATVGARIFCIDAGWYDDGGDWWPSVGAWEASTVRFAPEGLVGVLDHIREAGMTPGLWVEPEVVGVRSPIARTLPEEAFMHRQGERIVEHDRYFLDFRSVAACDYLDGVFARLIEEYGARYFKWDYNVTPGSGPDTEASGPGEGLLDHARAHLAWVERLRERYPDVVLEACSSGAQRMDAAILARYDLQSTTDQQDYRLYPPIAAAAPMSMPIEMAGNWAYPQPGWSDEQVAFTLVTGLSGRLYLSGHLNRLESSQRAIVHEATSIYPDVISHHARALPSWPLGLPAWTDPQVALATHAGDESLVFVWNREVDATSIRLSLPEHVGADVEADVVFPSALPAWPTSWDAATGTLDVDLAGAGESARIIRIRRR</sequence>
<dbReference type="GO" id="GO:0016052">
    <property type="term" value="P:carbohydrate catabolic process"/>
    <property type="evidence" value="ECO:0007669"/>
    <property type="project" value="InterPro"/>
</dbReference>
<dbReference type="Gene3D" id="2.70.98.60">
    <property type="entry name" value="alpha-galactosidase from lactobacil brevis"/>
    <property type="match status" value="1"/>
</dbReference>
<evidence type="ECO:0000313" key="4">
    <source>
        <dbReference type="Proteomes" id="UP001305498"/>
    </source>
</evidence>
<reference evidence="3 4" key="1">
    <citation type="submission" date="2023-02" db="EMBL/GenBank/DDBJ databases">
        <title>Microbacterium betulae sp. nov., isolated from birch wood.</title>
        <authorList>
            <person name="Pasciak M."/>
            <person name="Pawlik K.J."/>
            <person name="Martynowski D."/>
            <person name="Laczmanski L."/>
            <person name="Ciekot J."/>
            <person name="Szponar B."/>
            <person name="Wojcik-Fatla A."/>
            <person name="Mackiewicz B."/>
            <person name="Farian E."/>
            <person name="Cholewa G."/>
            <person name="Cholewa A."/>
            <person name="Dutkiewicz J."/>
        </authorList>
    </citation>
    <scope>NUCLEOTIDE SEQUENCE [LARGE SCALE GENOMIC DNA]</scope>
    <source>
        <strain evidence="3 4">AB</strain>
    </source>
</reference>
<proteinExistence type="predicted"/>
<dbReference type="InterPro" id="IPR013785">
    <property type="entry name" value="Aldolase_TIM"/>
</dbReference>
<dbReference type="GO" id="GO:0004557">
    <property type="term" value="F:alpha-galactosidase activity"/>
    <property type="evidence" value="ECO:0007669"/>
    <property type="project" value="UniProtKB-EC"/>
</dbReference>
<dbReference type="SUPFAM" id="SSF51445">
    <property type="entry name" value="(Trans)glycosidases"/>
    <property type="match status" value="1"/>
</dbReference>
<dbReference type="CDD" id="cd14791">
    <property type="entry name" value="GH36"/>
    <property type="match status" value="1"/>
</dbReference>
<dbReference type="InterPro" id="IPR002252">
    <property type="entry name" value="Glyco_hydro_36"/>
</dbReference>
<dbReference type="EC" id="3.2.1.22" evidence="3"/>
<dbReference type="InterPro" id="IPR050985">
    <property type="entry name" value="Alpha-glycosidase_related"/>
</dbReference>
<dbReference type="RefSeq" id="WP_317138806.1">
    <property type="nucleotide sequence ID" value="NZ_CP118157.1"/>
</dbReference>
<dbReference type="Proteomes" id="UP001305498">
    <property type="component" value="Chromosome"/>
</dbReference>
<dbReference type="AlphaFoldDB" id="A0AA97I511"/>
<dbReference type="PANTHER" id="PTHR43053:SF3">
    <property type="entry name" value="ALPHA-GALACTOSIDASE C-RELATED"/>
    <property type="match status" value="1"/>
</dbReference>
<evidence type="ECO:0000256" key="2">
    <source>
        <dbReference type="ARBA" id="ARBA00023295"/>
    </source>
</evidence>
<evidence type="ECO:0000256" key="1">
    <source>
        <dbReference type="ARBA" id="ARBA00022801"/>
    </source>
</evidence>
<protein>
    <submittedName>
        <fullName evidence="3">Alpha-galactosidase</fullName>
        <ecNumber evidence="3">3.2.1.22</ecNumber>
    </submittedName>
</protein>
<dbReference type="PRINTS" id="PR00743">
    <property type="entry name" value="GLHYDRLASE36"/>
</dbReference>
<dbReference type="Pfam" id="PF02065">
    <property type="entry name" value="Melibiase"/>
    <property type="match status" value="1"/>
</dbReference>
<dbReference type="KEGG" id="mbet:N8K70_13195"/>
<gene>
    <name evidence="3" type="ORF">N8K70_13195</name>
</gene>
<keyword evidence="4" id="KW-1185">Reference proteome</keyword>
<accession>A0AA97I511</accession>
<dbReference type="EMBL" id="CP118157">
    <property type="protein sequence ID" value="WOF22334.1"/>
    <property type="molecule type" value="Genomic_DNA"/>
</dbReference>
<dbReference type="Gene3D" id="3.20.20.70">
    <property type="entry name" value="Aldolase class I"/>
    <property type="match status" value="1"/>
</dbReference>
<keyword evidence="1 3" id="KW-0378">Hydrolase</keyword>
<organism evidence="3 4">
    <name type="scientific">Microbacterium betulae</name>
    <dbReference type="NCBI Taxonomy" id="2981139"/>
    <lineage>
        <taxon>Bacteria</taxon>
        <taxon>Bacillati</taxon>
        <taxon>Actinomycetota</taxon>
        <taxon>Actinomycetes</taxon>
        <taxon>Micrococcales</taxon>
        <taxon>Microbacteriaceae</taxon>
        <taxon>Microbacterium</taxon>
    </lineage>
</organism>
<evidence type="ECO:0000313" key="3">
    <source>
        <dbReference type="EMBL" id="WOF22334.1"/>
    </source>
</evidence>
<name>A0AA97I511_9MICO</name>
<dbReference type="InterPro" id="IPR017853">
    <property type="entry name" value="GH"/>
</dbReference>
<keyword evidence="2 3" id="KW-0326">Glycosidase</keyword>